<dbReference type="GeneID" id="18811497"/>
<sequence length="142" mass="16717">MTFHGRIANYFGDNDVEDWEHEDVEDWEQEDAAYCREQIRAGGSFAFYDSSAAEDARDKLYSKFAEIMKMIQSETSRSEAKIKAAYKYKVEKRKVALAARREANEHARQMKELQVREFELRNQAASREHEKQMKAHEAEMLK</sequence>
<gene>
    <name evidence="2" type="ORF">SERLADRAFT_391456</name>
</gene>
<evidence type="ECO:0000313" key="2">
    <source>
        <dbReference type="EMBL" id="EGO23463.1"/>
    </source>
</evidence>
<protein>
    <submittedName>
        <fullName evidence="2">Uncharacterized protein</fullName>
    </submittedName>
</protein>
<evidence type="ECO:0000256" key="1">
    <source>
        <dbReference type="SAM" id="Coils"/>
    </source>
</evidence>
<accession>F8P090</accession>
<dbReference type="EMBL" id="GL945435">
    <property type="protein sequence ID" value="EGO23463.1"/>
    <property type="molecule type" value="Genomic_DNA"/>
</dbReference>
<feature type="coiled-coil region" evidence="1">
    <location>
        <begin position="96"/>
        <end position="128"/>
    </location>
</feature>
<dbReference type="KEGG" id="sla:SERLADRAFT_391456"/>
<dbReference type="Proteomes" id="UP000008064">
    <property type="component" value="Unassembled WGS sequence"/>
</dbReference>
<dbReference type="AlphaFoldDB" id="F8P090"/>
<organism>
    <name type="scientific">Serpula lacrymans var. lacrymans (strain S7.9)</name>
    <name type="common">Dry rot fungus</name>
    <dbReference type="NCBI Taxonomy" id="578457"/>
    <lineage>
        <taxon>Eukaryota</taxon>
        <taxon>Fungi</taxon>
        <taxon>Dikarya</taxon>
        <taxon>Basidiomycota</taxon>
        <taxon>Agaricomycotina</taxon>
        <taxon>Agaricomycetes</taxon>
        <taxon>Agaricomycetidae</taxon>
        <taxon>Boletales</taxon>
        <taxon>Coniophorineae</taxon>
        <taxon>Serpulaceae</taxon>
        <taxon>Serpula</taxon>
    </lineage>
</organism>
<reference evidence="2" key="1">
    <citation type="submission" date="2011-04" db="EMBL/GenBank/DDBJ databases">
        <title>Evolution of plant cell wall degrading machinery underlies the functional diversity of forest fungi.</title>
        <authorList>
            <consortium name="US DOE Joint Genome Institute (JGI-PGF)"/>
            <person name="Eastwood D.C."/>
            <person name="Floudas D."/>
            <person name="Binder M."/>
            <person name="Majcherczyk A."/>
            <person name="Schneider P."/>
            <person name="Aerts A."/>
            <person name="Asiegbu F.O."/>
            <person name="Baker S.E."/>
            <person name="Barry K."/>
            <person name="Bendiksby M."/>
            <person name="Blumentritt M."/>
            <person name="Coutinho P.M."/>
            <person name="Cullen D."/>
            <person name="Cullen D."/>
            <person name="Gathman A."/>
            <person name="Goodell B."/>
            <person name="Henrissat B."/>
            <person name="Ihrmark K."/>
            <person name="Kauserud H."/>
            <person name="Kohler A."/>
            <person name="LaButti K."/>
            <person name="Lapidus A."/>
            <person name="Lavin J.L."/>
            <person name="Lee Y.-H."/>
            <person name="Lindquist E."/>
            <person name="Lilly W."/>
            <person name="Lucas S."/>
            <person name="Morin E."/>
            <person name="Murat C."/>
            <person name="Oguiza J.A."/>
            <person name="Park J."/>
            <person name="Pisabarro A.G."/>
            <person name="Riley R."/>
            <person name="Rosling A."/>
            <person name="Salamov A."/>
            <person name="Schmidt O."/>
            <person name="Schmutz J."/>
            <person name="Skrede I."/>
            <person name="Stenlid J."/>
            <person name="Wiebenga A."/>
            <person name="Xie X."/>
            <person name="Kues U."/>
            <person name="Hibbett D.S."/>
            <person name="Hoffmeister D."/>
            <person name="Hogberg N."/>
            <person name="Martin F."/>
            <person name="Grigoriev I.V."/>
            <person name="Watkinson S.C."/>
        </authorList>
    </citation>
    <scope>NUCLEOTIDE SEQUENCE</scope>
    <source>
        <strain evidence="2">S7.9</strain>
    </source>
</reference>
<feature type="non-terminal residue" evidence="2">
    <location>
        <position position="142"/>
    </location>
</feature>
<name>F8P090_SERL9</name>
<dbReference type="RefSeq" id="XP_007319225.1">
    <property type="nucleotide sequence ID" value="XM_007319163.1"/>
</dbReference>
<keyword evidence="1" id="KW-0175">Coiled coil</keyword>
<proteinExistence type="predicted"/>
<dbReference type="HOGENOM" id="CLU_1820499_0_0_1"/>